<dbReference type="InterPro" id="IPR000983">
    <property type="entry name" value="Bac_GSPG_pilin"/>
</dbReference>
<reference evidence="3 4" key="1">
    <citation type="submission" date="2015-12" db="EMBL/GenBank/DDBJ databases">
        <authorList>
            <person name="Shamseldin A."/>
            <person name="Moawad H."/>
            <person name="Abd El-Rahim W.M."/>
            <person name="Sadowsky M.J."/>
        </authorList>
    </citation>
    <scope>NUCLEOTIDE SEQUENCE [LARGE SCALE GENOMIC DNA]</scope>
    <source>
        <strain evidence="3 4">D7</strain>
    </source>
</reference>
<dbReference type="EMBL" id="CP014323">
    <property type="protein sequence ID" value="AMJ99088.1"/>
    <property type="molecule type" value="Genomic_DNA"/>
</dbReference>
<gene>
    <name evidence="3" type="ORF">AVL55_13505</name>
</gene>
<dbReference type="PIRSF" id="PIRSF021292">
    <property type="entry name" value="Competence_ComGD"/>
    <property type="match status" value="1"/>
</dbReference>
<dbReference type="GO" id="GO:0015627">
    <property type="term" value="C:type II protein secretion system complex"/>
    <property type="evidence" value="ECO:0007669"/>
    <property type="project" value="InterPro"/>
</dbReference>
<dbReference type="OrthoDB" id="6330628at2"/>
<protein>
    <recommendedName>
        <fullName evidence="5">Prepilin-type N-terminal cleavage/methylation domain-containing protein</fullName>
    </recommendedName>
</protein>
<proteinExistence type="predicted"/>
<organism evidence="3 4">
    <name type="scientific">Alteromonas macleodii</name>
    <name type="common">Pseudoalteromonas macleodii</name>
    <dbReference type="NCBI Taxonomy" id="28108"/>
    <lineage>
        <taxon>Bacteria</taxon>
        <taxon>Pseudomonadati</taxon>
        <taxon>Pseudomonadota</taxon>
        <taxon>Gammaproteobacteria</taxon>
        <taxon>Alteromonadales</taxon>
        <taxon>Alteromonadaceae</taxon>
        <taxon>Alteromonas/Salinimonas group</taxon>
        <taxon>Alteromonas</taxon>
    </lineage>
</organism>
<dbReference type="NCBIfam" id="TIGR02532">
    <property type="entry name" value="IV_pilin_GFxxxE"/>
    <property type="match status" value="1"/>
</dbReference>
<evidence type="ECO:0008006" key="5">
    <source>
        <dbReference type="Google" id="ProtNLM"/>
    </source>
</evidence>
<accession>A0A126Q3T0</accession>
<sequence length="184" mass="20145">MAFHAYTSNNKLSIPQRRLNGFTLLEMLVVLAVISLLSLIAIPSFDAWNERNAFKHAATGIASLAKQARMKALINKKNMFLIAQIEHNSCVLVSEEDSCSCATSQSCALTESSFLSLPSRWNTELSTTNNEDKIVAFNKNGTLNFASNTTLTLSSQRFRAKLVINTLGRIKLCSVQSISGIAPC</sequence>
<dbReference type="Pfam" id="PF07963">
    <property type="entry name" value="N_methyl"/>
    <property type="match status" value="1"/>
</dbReference>
<dbReference type="AlphaFoldDB" id="A0A126Q3T0"/>
<keyword evidence="2" id="KW-0812">Transmembrane</keyword>
<keyword evidence="2" id="KW-0472">Membrane</keyword>
<dbReference type="GO" id="GO:0015628">
    <property type="term" value="P:protein secretion by the type II secretion system"/>
    <property type="evidence" value="ECO:0007669"/>
    <property type="project" value="InterPro"/>
</dbReference>
<keyword evidence="1" id="KW-0488">Methylation</keyword>
<evidence type="ECO:0000313" key="3">
    <source>
        <dbReference type="EMBL" id="AMJ99088.1"/>
    </source>
</evidence>
<evidence type="ECO:0000313" key="4">
    <source>
        <dbReference type="Proteomes" id="UP000063991"/>
    </source>
</evidence>
<feature type="transmembrane region" description="Helical" evidence="2">
    <location>
        <begin position="21"/>
        <end position="42"/>
    </location>
</feature>
<dbReference type="Gene3D" id="3.30.700.10">
    <property type="entry name" value="Glycoprotein, Type 4 Pilin"/>
    <property type="match status" value="1"/>
</dbReference>
<dbReference type="InterPro" id="IPR012902">
    <property type="entry name" value="N_methyl_site"/>
</dbReference>
<dbReference type="RefSeq" id="WP_061095478.1">
    <property type="nucleotide sequence ID" value="NZ_CP014323.1"/>
</dbReference>
<dbReference type="PRINTS" id="PR00813">
    <property type="entry name" value="BCTERIALGSPG"/>
</dbReference>
<evidence type="ECO:0000256" key="2">
    <source>
        <dbReference type="SAM" id="Phobius"/>
    </source>
</evidence>
<dbReference type="InterPro" id="IPR045584">
    <property type="entry name" value="Pilin-like"/>
</dbReference>
<keyword evidence="2" id="KW-1133">Transmembrane helix</keyword>
<evidence type="ECO:0000256" key="1">
    <source>
        <dbReference type="ARBA" id="ARBA00022481"/>
    </source>
</evidence>
<dbReference type="InterPro" id="IPR016785">
    <property type="entry name" value="ComGD"/>
</dbReference>
<name>A0A126Q3T0_ALTMA</name>
<dbReference type="Proteomes" id="UP000063991">
    <property type="component" value="Chromosome"/>
</dbReference>
<dbReference type="GO" id="GO:0030420">
    <property type="term" value="P:establishment of competence for transformation"/>
    <property type="evidence" value="ECO:0007669"/>
    <property type="project" value="InterPro"/>
</dbReference>
<dbReference type="SUPFAM" id="SSF54523">
    <property type="entry name" value="Pili subunits"/>
    <property type="match status" value="1"/>
</dbReference>